<dbReference type="GO" id="GO:0004349">
    <property type="term" value="F:glutamate 5-kinase activity"/>
    <property type="evidence" value="ECO:0007669"/>
    <property type="project" value="UniProtKB-UniRule"/>
</dbReference>
<evidence type="ECO:0000256" key="2">
    <source>
        <dbReference type="ARBA" id="ARBA00022605"/>
    </source>
</evidence>
<accession>A0A9D2JPL2</accession>
<keyword evidence="4 8" id="KW-0808">Transferase</keyword>
<keyword evidence="1 8" id="KW-0963">Cytoplasm</keyword>
<dbReference type="InterPro" id="IPR041739">
    <property type="entry name" value="G5K_ProB"/>
</dbReference>
<dbReference type="GO" id="GO:0005524">
    <property type="term" value="F:ATP binding"/>
    <property type="evidence" value="ECO:0007669"/>
    <property type="project" value="UniProtKB-KW"/>
</dbReference>
<dbReference type="Proteomes" id="UP000824105">
    <property type="component" value="Unassembled WGS sequence"/>
</dbReference>
<dbReference type="FunFam" id="3.40.1160.10:FF:000018">
    <property type="entry name" value="Glutamate 5-kinase"/>
    <property type="match status" value="1"/>
</dbReference>
<sequence length="256" mass="27434">MRIVVKVGTSTLAHPGGRLNIRHTEALVKVWSDIKNAGHELIVVSSAATGLGAGKLQIDRPQDIPTKQAAAAVGQCELMYTYDRLFSQYNHTVAQMLLTWEDFDHEVRLYNLRNTLKRLLQLGAIPIINENDTVACEEYSLGDNDTLAALVAQCCGADLVVLLSDIDGLYTADPHSDPHARLIPVVEEITPEIEMLAGGAGSALGTGGMLTKVVAAKRATSAGVDLIIANGAHAEVLYDILEGKPVGTRFIGQKEV</sequence>
<keyword evidence="6 8" id="KW-0418">Kinase</keyword>
<name>A0A9D2JPL2_9FIRM</name>
<organism evidence="10 11">
    <name type="scientific">Candidatus Gemmiger avistercoris</name>
    <dbReference type="NCBI Taxonomy" id="2838606"/>
    <lineage>
        <taxon>Bacteria</taxon>
        <taxon>Bacillati</taxon>
        <taxon>Bacillota</taxon>
        <taxon>Clostridia</taxon>
        <taxon>Eubacteriales</taxon>
        <taxon>Gemmiger</taxon>
    </lineage>
</organism>
<evidence type="ECO:0000313" key="10">
    <source>
        <dbReference type="EMBL" id="HIZ61777.1"/>
    </source>
</evidence>
<dbReference type="InterPro" id="IPR019797">
    <property type="entry name" value="Glutamate_5-kinase_CS"/>
</dbReference>
<dbReference type="HAMAP" id="MF_00456">
    <property type="entry name" value="ProB"/>
    <property type="match status" value="1"/>
</dbReference>
<feature type="domain" description="Aspartate/glutamate/uridylate kinase" evidence="9">
    <location>
        <begin position="1"/>
        <end position="230"/>
    </location>
</feature>
<evidence type="ECO:0000256" key="6">
    <source>
        <dbReference type="ARBA" id="ARBA00022777"/>
    </source>
</evidence>
<dbReference type="InterPro" id="IPR036393">
    <property type="entry name" value="AceGlu_kinase-like_sf"/>
</dbReference>
<dbReference type="AlphaFoldDB" id="A0A9D2JPL2"/>
<dbReference type="SUPFAM" id="SSF53633">
    <property type="entry name" value="Carbamate kinase-like"/>
    <property type="match status" value="1"/>
</dbReference>
<evidence type="ECO:0000256" key="4">
    <source>
        <dbReference type="ARBA" id="ARBA00022679"/>
    </source>
</evidence>
<keyword evidence="3 8" id="KW-0641">Proline biosynthesis</keyword>
<keyword evidence="5 8" id="KW-0547">Nucleotide-binding</keyword>
<dbReference type="CDD" id="cd04242">
    <property type="entry name" value="AAK_G5K_ProB"/>
    <property type="match status" value="1"/>
</dbReference>
<feature type="binding site" evidence="8">
    <location>
        <position position="132"/>
    </location>
    <ligand>
        <name>substrate</name>
    </ligand>
</feature>
<feature type="binding site" evidence="8">
    <location>
        <begin position="164"/>
        <end position="165"/>
    </location>
    <ligand>
        <name>ATP</name>
        <dbReference type="ChEBI" id="CHEBI:30616"/>
    </ligand>
</feature>
<evidence type="ECO:0000256" key="5">
    <source>
        <dbReference type="ARBA" id="ARBA00022741"/>
    </source>
</evidence>
<evidence type="ECO:0000313" key="11">
    <source>
        <dbReference type="Proteomes" id="UP000824105"/>
    </source>
</evidence>
<comment type="pathway">
    <text evidence="8">Amino-acid biosynthesis; L-proline biosynthesis; L-glutamate 5-semialdehyde from L-glutamate: step 1/2.</text>
</comment>
<proteinExistence type="inferred from homology"/>
<keyword evidence="7 8" id="KW-0067">ATP-binding</keyword>
<evidence type="ECO:0000256" key="8">
    <source>
        <dbReference type="HAMAP-Rule" id="MF_00456"/>
    </source>
</evidence>
<dbReference type="InterPro" id="IPR005715">
    <property type="entry name" value="Glu_5kinase/COase_Synthase"/>
</dbReference>
<comment type="catalytic activity">
    <reaction evidence="8">
        <text>L-glutamate + ATP = L-glutamyl 5-phosphate + ADP</text>
        <dbReference type="Rhea" id="RHEA:14877"/>
        <dbReference type="ChEBI" id="CHEBI:29985"/>
        <dbReference type="ChEBI" id="CHEBI:30616"/>
        <dbReference type="ChEBI" id="CHEBI:58274"/>
        <dbReference type="ChEBI" id="CHEBI:456216"/>
        <dbReference type="EC" id="2.7.2.11"/>
    </reaction>
</comment>
<dbReference type="GO" id="GO:0005829">
    <property type="term" value="C:cytosol"/>
    <property type="evidence" value="ECO:0007669"/>
    <property type="project" value="TreeGrafter"/>
</dbReference>
<dbReference type="InterPro" id="IPR001048">
    <property type="entry name" value="Asp/Glu/Uridylate_kinase"/>
</dbReference>
<reference evidence="10" key="1">
    <citation type="journal article" date="2021" name="PeerJ">
        <title>Extensive microbial diversity within the chicken gut microbiome revealed by metagenomics and culture.</title>
        <authorList>
            <person name="Gilroy R."/>
            <person name="Ravi A."/>
            <person name="Getino M."/>
            <person name="Pursley I."/>
            <person name="Horton D.L."/>
            <person name="Alikhan N.F."/>
            <person name="Baker D."/>
            <person name="Gharbi K."/>
            <person name="Hall N."/>
            <person name="Watson M."/>
            <person name="Adriaenssens E.M."/>
            <person name="Foster-Nyarko E."/>
            <person name="Jarju S."/>
            <person name="Secka A."/>
            <person name="Antonio M."/>
            <person name="Oren A."/>
            <person name="Chaudhuri R.R."/>
            <person name="La Ragione R."/>
            <person name="Hildebrand F."/>
            <person name="Pallen M.J."/>
        </authorList>
    </citation>
    <scope>NUCLEOTIDE SEQUENCE</scope>
    <source>
        <strain evidence="10">CHK188-11489</strain>
    </source>
</reference>
<dbReference type="NCBIfam" id="TIGR01027">
    <property type="entry name" value="proB"/>
    <property type="match status" value="1"/>
</dbReference>
<dbReference type="Gene3D" id="3.40.1160.10">
    <property type="entry name" value="Acetylglutamate kinase-like"/>
    <property type="match status" value="1"/>
</dbReference>
<comment type="subcellular location">
    <subcellularLocation>
        <location evidence="8">Cytoplasm</location>
    </subcellularLocation>
</comment>
<feature type="binding site" evidence="8">
    <location>
        <begin position="206"/>
        <end position="212"/>
    </location>
    <ligand>
        <name>ATP</name>
        <dbReference type="ChEBI" id="CHEBI:30616"/>
    </ligand>
</feature>
<dbReference type="InterPro" id="IPR001057">
    <property type="entry name" value="Glu/AcGlu_kinase"/>
</dbReference>
<evidence type="ECO:0000256" key="7">
    <source>
        <dbReference type="ARBA" id="ARBA00022840"/>
    </source>
</evidence>
<evidence type="ECO:0000256" key="3">
    <source>
        <dbReference type="ARBA" id="ARBA00022650"/>
    </source>
</evidence>
<protein>
    <recommendedName>
        <fullName evidence="8">Glutamate 5-kinase</fullName>
        <ecNumber evidence="8">2.7.2.11</ecNumber>
    </recommendedName>
    <alternativeName>
        <fullName evidence="8">Gamma-glutamyl kinase</fullName>
        <shortName evidence="8">GK</shortName>
    </alternativeName>
</protein>
<evidence type="ECO:0000256" key="1">
    <source>
        <dbReference type="ARBA" id="ARBA00022490"/>
    </source>
</evidence>
<comment type="function">
    <text evidence="8">Catalyzes the transfer of a phosphate group to glutamate to form L-glutamate 5-phosphate.</text>
</comment>
<comment type="caution">
    <text evidence="10">The sequence shown here is derived from an EMBL/GenBank/DDBJ whole genome shotgun (WGS) entry which is preliminary data.</text>
</comment>
<dbReference type="InterPro" id="IPR011529">
    <property type="entry name" value="Glu_5kinase"/>
</dbReference>
<dbReference type="PIRSF" id="PIRSF000729">
    <property type="entry name" value="GK"/>
    <property type="match status" value="1"/>
</dbReference>
<gene>
    <name evidence="8 10" type="primary">proB</name>
    <name evidence="10" type="ORF">H9724_03290</name>
</gene>
<keyword evidence="2 8" id="KW-0028">Amino-acid biosynthesis</keyword>
<dbReference type="PROSITE" id="PS00902">
    <property type="entry name" value="GLUTAMATE_5_KINASE"/>
    <property type="match status" value="1"/>
</dbReference>
<evidence type="ECO:0000259" key="9">
    <source>
        <dbReference type="Pfam" id="PF00696"/>
    </source>
</evidence>
<dbReference type="PANTHER" id="PTHR43654:SF1">
    <property type="entry name" value="ISOPENTENYL PHOSPHATE KINASE"/>
    <property type="match status" value="1"/>
</dbReference>
<comment type="similarity">
    <text evidence="8">Belongs to the glutamate 5-kinase family.</text>
</comment>
<reference evidence="10" key="2">
    <citation type="submission" date="2021-04" db="EMBL/GenBank/DDBJ databases">
        <authorList>
            <person name="Gilroy R."/>
        </authorList>
    </citation>
    <scope>NUCLEOTIDE SEQUENCE</scope>
    <source>
        <strain evidence="10">CHK188-11489</strain>
    </source>
</reference>
<dbReference type="EC" id="2.7.2.11" evidence="8"/>
<feature type="binding site" evidence="8">
    <location>
        <position position="46"/>
    </location>
    <ligand>
        <name>substrate</name>
    </ligand>
</feature>
<dbReference type="GO" id="GO:0055129">
    <property type="term" value="P:L-proline biosynthetic process"/>
    <property type="evidence" value="ECO:0007669"/>
    <property type="project" value="UniProtKB-UniRule"/>
</dbReference>
<dbReference type="PANTHER" id="PTHR43654">
    <property type="entry name" value="GLUTAMATE 5-KINASE"/>
    <property type="match status" value="1"/>
</dbReference>
<feature type="binding site" evidence="8">
    <location>
        <position position="6"/>
    </location>
    <ligand>
        <name>ATP</name>
        <dbReference type="ChEBI" id="CHEBI:30616"/>
    </ligand>
</feature>
<dbReference type="Pfam" id="PF00696">
    <property type="entry name" value="AA_kinase"/>
    <property type="match status" value="1"/>
</dbReference>
<dbReference type="PRINTS" id="PR00474">
    <property type="entry name" value="GLU5KINASE"/>
</dbReference>
<feature type="binding site" evidence="8">
    <location>
        <position position="144"/>
    </location>
    <ligand>
        <name>substrate</name>
    </ligand>
</feature>
<dbReference type="EMBL" id="DXBF01000027">
    <property type="protein sequence ID" value="HIZ61777.1"/>
    <property type="molecule type" value="Genomic_DNA"/>
</dbReference>